<sequence length="70" mass="8047">MEQARAGHLITTQAKQCLMVQNDCKYTASRQKSIKFSWDAAAFPQRDANTTEHIVDPCHIDDLTWLLVRE</sequence>
<protein>
    <submittedName>
        <fullName evidence="1">Uncharacterized protein</fullName>
    </submittedName>
</protein>
<name>W7U190_9STRA</name>
<organism evidence="1 2">
    <name type="scientific">Nannochloropsis gaditana</name>
    <dbReference type="NCBI Taxonomy" id="72520"/>
    <lineage>
        <taxon>Eukaryota</taxon>
        <taxon>Sar</taxon>
        <taxon>Stramenopiles</taxon>
        <taxon>Ochrophyta</taxon>
        <taxon>Eustigmatophyceae</taxon>
        <taxon>Eustigmatales</taxon>
        <taxon>Monodopsidaceae</taxon>
        <taxon>Nannochloropsis</taxon>
    </lineage>
</organism>
<gene>
    <name evidence="1" type="ORF">Naga_100006g71</name>
</gene>
<dbReference type="EMBL" id="AZIL01000126">
    <property type="protein sequence ID" value="EWM29538.1"/>
    <property type="molecule type" value="Genomic_DNA"/>
</dbReference>
<reference evidence="1 2" key="1">
    <citation type="journal article" date="2014" name="Mol. Plant">
        <title>Chromosome Scale Genome Assembly and Transcriptome Profiling of Nannochloropsis gaditana in Nitrogen Depletion.</title>
        <authorList>
            <person name="Corteggiani Carpinelli E."/>
            <person name="Telatin A."/>
            <person name="Vitulo N."/>
            <person name="Forcato C."/>
            <person name="D'Angelo M."/>
            <person name="Schiavon R."/>
            <person name="Vezzi A."/>
            <person name="Giacometti G.M."/>
            <person name="Morosinotto T."/>
            <person name="Valle G."/>
        </authorList>
    </citation>
    <scope>NUCLEOTIDE SEQUENCE [LARGE SCALE GENOMIC DNA]</scope>
    <source>
        <strain evidence="1 2">B-31</strain>
    </source>
</reference>
<evidence type="ECO:0000313" key="2">
    <source>
        <dbReference type="Proteomes" id="UP000019335"/>
    </source>
</evidence>
<dbReference type="Proteomes" id="UP000019335">
    <property type="component" value="Chromosome 2"/>
</dbReference>
<evidence type="ECO:0000313" key="1">
    <source>
        <dbReference type="EMBL" id="EWM29538.1"/>
    </source>
</evidence>
<comment type="caution">
    <text evidence="1">The sequence shown here is derived from an EMBL/GenBank/DDBJ whole genome shotgun (WGS) entry which is preliminary data.</text>
</comment>
<dbReference type="AlphaFoldDB" id="W7U190"/>
<accession>W7U190</accession>
<keyword evidence="2" id="KW-1185">Reference proteome</keyword>
<proteinExistence type="predicted"/>